<keyword evidence="2" id="KW-0560">Oxidoreductase</keyword>
<dbReference type="PRINTS" id="PR00359">
    <property type="entry name" value="BP450"/>
</dbReference>
<dbReference type="InterPro" id="IPR017972">
    <property type="entry name" value="Cyt_P450_CS"/>
</dbReference>
<comment type="caution">
    <text evidence="3">The sequence shown here is derived from an EMBL/GenBank/DDBJ whole genome shotgun (WGS) entry which is preliminary data.</text>
</comment>
<name>A0ABX1SE70_9PSEU</name>
<dbReference type="SUPFAM" id="SSF48264">
    <property type="entry name" value="Cytochrome P450"/>
    <property type="match status" value="1"/>
</dbReference>
<organism evidence="3 4">
    <name type="scientific">Pseudonocardia acidicola</name>
    <dbReference type="NCBI Taxonomy" id="2724939"/>
    <lineage>
        <taxon>Bacteria</taxon>
        <taxon>Bacillati</taxon>
        <taxon>Actinomycetota</taxon>
        <taxon>Actinomycetes</taxon>
        <taxon>Pseudonocardiales</taxon>
        <taxon>Pseudonocardiaceae</taxon>
        <taxon>Pseudonocardia</taxon>
    </lineage>
</organism>
<keyword evidence="2" id="KW-0349">Heme</keyword>
<reference evidence="3 4" key="1">
    <citation type="submission" date="2020-04" db="EMBL/GenBank/DDBJ databases">
        <authorList>
            <person name="Klaysubun C."/>
            <person name="Duangmal K."/>
            <person name="Lipun K."/>
        </authorList>
    </citation>
    <scope>NUCLEOTIDE SEQUENCE [LARGE SCALE GENOMIC DNA]</scope>
    <source>
        <strain evidence="3 4">K10HN5</strain>
    </source>
</reference>
<accession>A0ABX1SE70</accession>
<keyword evidence="2" id="KW-0408">Iron</keyword>
<dbReference type="InterPro" id="IPR002397">
    <property type="entry name" value="Cyt_P450_B"/>
</dbReference>
<dbReference type="PANTHER" id="PTHR46696">
    <property type="entry name" value="P450, PUTATIVE (EUROFUNG)-RELATED"/>
    <property type="match status" value="1"/>
</dbReference>
<dbReference type="Pfam" id="PF00067">
    <property type="entry name" value="p450"/>
    <property type="match status" value="1"/>
</dbReference>
<dbReference type="InterPro" id="IPR001128">
    <property type="entry name" value="Cyt_P450"/>
</dbReference>
<dbReference type="PROSITE" id="PS00086">
    <property type="entry name" value="CYTOCHROME_P450"/>
    <property type="match status" value="1"/>
</dbReference>
<keyword evidence="2" id="KW-0479">Metal-binding</keyword>
<evidence type="ECO:0000256" key="2">
    <source>
        <dbReference type="RuleBase" id="RU000461"/>
    </source>
</evidence>
<protein>
    <submittedName>
        <fullName evidence="3">Cytochrome P450</fullName>
    </submittedName>
</protein>
<evidence type="ECO:0000313" key="3">
    <source>
        <dbReference type="EMBL" id="NMH99405.1"/>
    </source>
</evidence>
<evidence type="ECO:0000313" key="4">
    <source>
        <dbReference type="Proteomes" id="UP000820669"/>
    </source>
</evidence>
<dbReference type="CDD" id="cd11029">
    <property type="entry name" value="CYP107-like"/>
    <property type="match status" value="1"/>
</dbReference>
<dbReference type="InterPro" id="IPR036396">
    <property type="entry name" value="Cyt_P450_sf"/>
</dbReference>
<keyword evidence="4" id="KW-1185">Reference proteome</keyword>
<dbReference type="Gene3D" id="1.10.630.10">
    <property type="entry name" value="Cytochrome P450"/>
    <property type="match status" value="1"/>
</dbReference>
<dbReference type="Proteomes" id="UP000820669">
    <property type="component" value="Unassembled WGS sequence"/>
</dbReference>
<sequence>MTETAPAATAGPEVFDGAFWADPHPAYARLRTEQPVCRLELPDGPVWLITRYDDVRAAFTDPRLSKDWRYTLPPEARAGAPASPTPMMLLMDPPDHTRLRKLVSRSFTARRMAELRPRISEIAAGLLDALPAAGKVDLMADYASELPVQVICELLGVPAADRDDFSAWSRVMIDESPAEDKIAASAKLAEYLSALIDRTRAEPDQALLSALVQVSDEDGDRLSQEELVGMAMLLLIAGHETTVNLIGNGVLGLLTHPDQLARLRERPELMPGAVEEFLRWDSPVSNAPVRFAAEDVEIAGVTIPQGSVVMLGLAAANRDGARFPDADRLDVERDAGGHVAFGHGLHFCLGAQLARIEGEVAIGALLARFPDLSLAVDPAELVYRRSTLVRGLMSLLARARK</sequence>
<evidence type="ECO:0000256" key="1">
    <source>
        <dbReference type="ARBA" id="ARBA00010617"/>
    </source>
</evidence>
<dbReference type="EMBL" id="JAAXLA010000036">
    <property type="protein sequence ID" value="NMH99405.1"/>
    <property type="molecule type" value="Genomic_DNA"/>
</dbReference>
<dbReference type="PANTHER" id="PTHR46696:SF1">
    <property type="entry name" value="CYTOCHROME P450 YJIB-RELATED"/>
    <property type="match status" value="1"/>
</dbReference>
<gene>
    <name evidence="3" type="ORF">HF526_19105</name>
</gene>
<comment type="similarity">
    <text evidence="1 2">Belongs to the cytochrome P450 family.</text>
</comment>
<keyword evidence="2" id="KW-0503">Monooxygenase</keyword>
<dbReference type="RefSeq" id="WP_169382894.1">
    <property type="nucleotide sequence ID" value="NZ_JAAXLA010000036.1"/>
</dbReference>
<proteinExistence type="inferred from homology"/>